<feature type="compositionally biased region" description="Low complexity" evidence="1">
    <location>
        <begin position="79"/>
        <end position="89"/>
    </location>
</feature>
<accession>B3T3J9</accession>
<sequence length="112" mass="12149">MILRCCMSEKSILGHINCPYCGTANGMRITSDKNGAPFGFCEASCDGQLRVGGKARRVDAFLKQYPHIAQAMQPKQEKPPVTVTATPVPENKPAPIPETKPAQKKAGFSLEF</sequence>
<gene>
    <name evidence="2" type="ORF">ALOHA_HF4000ANIW133B20ctg2g10</name>
</gene>
<feature type="region of interest" description="Disordered" evidence="1">
    <location>
        <begin position="71"/>
        <end position="112"/>
    </location>
</feature>
<evidence type="ECO:0000313" key="2">
    <source>
        <dbReference type="EMBL" id="ABZ07158.1"/>
    </source>
</evidence>
<protein>
    <submittedName>
        <fullName evidence="2">Uncharacterized protein</fullName>
    </submittedName>
</protein>
<name>B3T3J9_9ZZZZ</name>
<dbReference type="EMBL" id="EU016594">
    <property type="protein sequence ID" value="ABZ07158.1"/>
    <property type="molecule type" value="Genomic_DNA"/>
</dbReference>
<reference evidence="2" key="1">
    <citation type="journal article" date="2008" name="ISME J.">
        <title>Genomic patterns of recombination, clonal divergence and environment in marine microbial populations.</title>
        <authorList>
            <person name="Konstantinidis K.T."/>
            <person name="Delong E.F."/>
        </authorList>
    </citation>
    <scope>NUCLEOTIDE SEQUENCE</scope>
</reference>
<dbReference type="AlphaFoldDB" id="B3T3J9"/>
<organism evidence="2">
    <name type="scientific">uncultured marine microorganism HF4000_ANIW133B20</name>
    <dbReference type="NCBI Taxonomy" id="455528"/>
    <lineage>
        <taxon>unclassified sequences</taxon>
        <taxon>environmental samples</taxon>
    </lineage>
</organism>
<proteinExistence type="predicted"/>
<evidence type="ECO:0000256" key="1">
    <source>
        <dbReference type="SAM" id="MobiDB-lite"/>
    </source>
</evidence>